<dbReference type="GO" id="GO:0016887">
    <property type="term" value="F:ATP hydrolysis activity"/>
    <property type="evidence" value="ECO:0007669"/>
    <property type="project" value="InterPro"/>
</dbReference>
<dbReference type="InterPro" id="IPR050773">
    <property type="entry name" value="CbxX/CfxQ_RuBisCO_ESX"/>
</dbReference>
<keyword evidence="3" id="KW-0067">ATP-binding</keyword>
<dbReference type="Gene3D" id="1.10.8.60">
    <property type="match status" value="1"/>
</dbReference>
<evidence type="ECO:0000256" key="3">
    <source>
        <dbReference type="ARBA" id="ARBA00022840"/>
    </source>
</evidence>
<dbReference type="Gene3D" id="2.60.120.560">
    <property type="entry name" value="Exo-inulinase, domain 1"/>
    <property type="match status" value="1"/>
</dbReference>
<evidence type="ECO:0000259" key="4">
    <source>
        <dbReference type="SMART" id="SM00382"/>
    </source>
</evidence>
<dbReference type="InterPro" id="IPR003959">
    <property type="entry name" value="ATPase_AAA_core"/>
</dbReference>
<keyword evidence="2" id="KW-0547">Nucleotide-binding</keyword>
<evidence type="ECO:0000256" key="2">
    <source>
        <dbReference type="ARBA" id="ARBA00022741"/>
    </source>
</evidence>
<dbReference type="InterPro" id="IPR003593">
    <property type="entry name" value="AAA+_ATPase"/>
</dbReference>
<dbReference type="GO" id="GO:0005524">
    <property type="term" value="F:ATP binding"/>
    <property type="evidence" value="ECO:0007669"/>
    <property type="project" value="UniProtKB-KW"/>
</dbReference>
<proteinExistence type="inferred from homology"/>
<feature type="domain" description="AAA+ ATPase" evidence="4">
    <location>
        <begin position="256"/>
        <end position="396"/>
    </location>
</feature>
<evidence type="ECO:0000313" key="5">
    <source>
        <dbReference type="EMBL" id="MBD2774366.1"/>
    </source>
</evidence>
<dbReference type="Gene3D" id="3.40.50.300">
    <property type="entry name" value="P-loop containing nucleotide triphosphate hydrolases"/>
    <property type="match status" value="1"/>
</dbReference>
<comment type="caution">
    <text evidence="5">The sequence shown here is derived from an EMBL/GenBank/DDBJ whole genome shotgun (WGS) entry which is preliminary data.</text>
</comment>
<dbReference type="PANTHER" id="PTHR43392">
    <property type="entry name" value="AAA-TYPE ATPASE FAMILY PROTEIN / ANKYRIN REPEAT FAMILY PROTEIN"/>
    <property type="match status" value="1"/>
</dbReference>
<dbReference type="PANTHER" id="PTHR43392:SF2">
    <property type="entry name" value="AAA-TYPE ATPASE FAMILY PROTEIN _ ANKYRIN REPEAT FAMILY PROTEIN"/>
    <property type="match status" value="1"/>
</dbReference>
<dbReference type="InterPro" id="IPR027417">
    <property type="entry name" value="P-loop_NTPase"/>
</dbReference>
<dbReference type="InterPro" id="IPR041627">
    <property type="entry name" value="AAA_lid_6"/>
</dbReference>
<dbReference type="FunFam" id="3.40.50.300:FF:000216">
    <property type="entry name" value="Type VII secretion ATPase EccA"/>
    <property type="match status" value="1"/>
</dbReference>
<protein>
    <submittedName>
        <fullName evidence="5">AAA family ATPase</fullName>
    </submittedName>
</protein>
<dbReference type="RefSeq" id="WP_190831260.1">
    <property type="nucleotide sequence ID" value="NZ_CAWPPI010000069.1"/>
</dbReference>
<dbReference type="SMART" id="SM00382">
    <property type="entry name" value="AAA"/>
    <property type="match status" value="1"/>
</dbReference>
<dbReference type="Pfam" id="PF00004">
    <property type="entry name" value="AAA"/>
    <property type="match status" value="1"/>
</dbReference>
<dbReference type="InterPro" id="IPR000641">
    <property type="entry name" value="CbxX/CfxQ"/>
</dbReference>
<keyword evidence="6" id="KW-1185">Reference proteome</keyword>
<dbReference type="EMBL" id="JACXAE010000069">
    <property type="protein sequence ID" value="MBD2774366.1"/>
    <property type="molecule type" value="Genomic_DNA"/>
</dbReference>
<dbReference type="AlphaFoldDB" id="A0A8J6XNL7"/>
<reference evidence="5" key="1">
    <citation type="submission" date="2020-09" db="EMBL/GenBank/DDBJ databases">
        <title>Iningainema tapete sp. nov. (Scytonemataceae, Cyanobacteria) from greenhouses in central Florida (USA) produces two types of nodularin with biosynthetic potential for microcystin-LR and anabaenopeptins.</title>
        <authorList>
            <person name="Berthold D.E."/>
            <person name="Lefler F.W."/>
            <person name="Huang I.-S."/>
            <person name="Abdulla H."/>
            <person name="Zimba P.V."/>
            <person name="Laughinghouse H.D. IV."/>
        </authorList>
    </citation>
    <scope>NUCLEOTIDE SEQUENCE</scope>
    <source>
        <strain evidence="5">BLCCT55</strain>
    </source>
</reference>
<dbReference type="SUPFAM" id="SSF52540">
    <property type="entry name" value="P-loop containing nucleoside triphosphate hydrolases"/>
    <property type="match status" value="1"/>
</dbReference>
<gene>
    <name evidence="5" type="ORF">ICL16_20395</name>
</gene>
<dbReference type="Pfam" id="PF17866">
    <property type="entry name" value="AAA_lid_6"/>
    <property type="match status" value="1"/>
</dbReference>
<name>A0A8J6XNL7_9CYAN</name>
<accession>A0A8J6XNL7</accession>
<dbReference type="Proteomes" id="UP000629098">
    <property type="component" value="Unassembled WGS sequence"/>
</dbReference>
<organism evidence="5 6">
    <name type="scientific">Iningainema tapete BLCC-T55</name>
    <dbReference type="NCBI Taxonomy" id="2748662"/>
    <lineage>
        <taxon>Bacteria</taxon>
        <taxon>Bacillati</taxon>
        <taxon>Cyanobacteriota</taxon>
        <taxon>Cyanophyceae</taxon>
        <taxon>Nostocales</taxon>
        <taxon>Scytonemataceae</taxon>
        <taxon>Iningainema tapete</taxon>
    </lineage>
</organism>
<evidence type="ECO:0000313" key="6">
    <source>
        <dbReference type="Proteomes" id="UP000629098"/>
    </source>
</evidence>
<dbReference type="PRINTS" id="PR00819">
    <property type="entry name" value="CBXCFQXSUPER"/>
</dbReference>
<sequence length="487" mass="55506">MLIFEEYFQDNRHNWLTKDSNECSLCLEANYYIFEHKRPGNGSWLTWQSADFFYDKPEFHIHVVLEKVTGVLNHGYGFIWGLADNKNFFEFVITDSGYYQIAQHENGSFKEHIAWKRCYEIRRTNTMNVLEIRRDGKNIEFYINSFLVEKLCADTMTQVSGQKFGFIIYDNTKIKVHSLVISGSSVESTRLGNSDDATKSSFVQHEPPVDDTLEKVFADLKSLVGLEQTKQQLFSLANFLKVQTERKTRGLKTVDTSLHLVLSGPPGTGKTTIARLVGRLYKQLGRLQHGHVVETDRAGIVGGYIGQTALRVADAVKQSLEGVLFIDEAYALVPKDGSSSDFGHEAVQALLKRMEDHRDQLAVIVAGYPEEMEYFMTSNPGLQSRFSRLFYFDDYTPNELVLIFGKFCYDYGYTLDISARIAVQRIFENAYAHRDKNFGNGRFARTMFELTIEKQANRIANCLEQMDDLAISLIKAEDLVVSDLTGS</sequence>
<evidence type="ECO:0000256" key="1">
    <source>
        <dbReference type="ARBA" id="ARBA00010378"/>
    </source>
</evidence>
<comment type="similarity">
    <text evidence="1">Belongs to the CbxX/CfxQ family.</text>
</comment>